<keyword evidence="2" id="KW-1185">Reference proteome</keyword>
<accession>A0A4V1P427</accession>
<name>A0A4V1P427_9BRAD</name>
<organism evidence="1 2">
    <name type="scientific">Bradyrhizobium betae</name>
    <dbReference type="NCBI Taxonomy" id="244734"/>
    <lineage>
        <taxon>Bacteria</taxon>
        <taxon>Pseudomonadati</taxon>
        <taxon>Pseudomonadota</taxon>
        <taxon>Alphaproteobacteria</taxon>
        <taxon>Hyphomicrobiales</taxon>
        <taxon>Nitrobacteraceae</taxon>
        <taxon>Bradyrhizobium</taxon>
    </lineage>
</organism>
<evidence type="ECO:0000313" key="1">
    <source>
        <dbReference type="EMBL" id="RXT36132.1"/>
    </source>
</evidence>
<comment type="caution">
    <text evidence="1">The sequence shown here is derived from an EMBL/GenBank/DDBJ whole genome shotgun (WGS) entry which is preliminary data.</text>
</comment>
<proteinExistence type="predicted"/>
<evidence type="ECO:0000313" key="2">
    <source>
        <dbReference type="Proteomes" id="UP000290819"/>
    </source>
</evidence>
<protein>
    <submittedName>
        <fullName evidence="1">Uncharacterized protein</fullName>
    </submittedName>
</protein>
<reference evidence="1 2" key="1">
    <citation type="submission" date="2017-03" db="EMBL/GenBank/DDBJ databases">
        <authorList>
            <person name="Safronova V.I."/>
            <person name="Sazanova A.L."/>
            <person name="Chirak E.R."/>
        </authorList>
    </citation>
    <scope>NUCLEOTIDE SEQUENCE [LARGE SCALE GENOMIC DNA]</scope>
    <source>
        <strain evidence="1 2">Opo-243</strain>
    </source>
</reference>
<dbReference type="Proteomes" id="UP000290819">
    <property type="component" value="Unassembled WGS sequence"/>
</dbReference>
<gene>
    <name evidence="1" type="ORF">B5V03_34745</name>
</gene>
<dbReference type="AlphaFoldDB" id="A0A4V1P427"/>
<dbReference type="EMBL" id="MZXW01000052">
    <property type="protein sequence ID" value="RXT36132.1"/>
    <property type="molecule type" value="Genomic_DNA"/>
</dbReference>
<sequence>MVDSAHPGHADYEQNALFAEIEKAVDNAKSRTDSWRGLAVSQMVVHIDEYDPVSRNPASWDDPSQKHFQEAYTNMATKHDLTQTNQPPPLPAISLRDAERLDILAAQEHARLAAAGQRETAPYDPDEHFRKAALGMLVRRFSEVVELRAIHDDARSRIQNLNRPYRVLANDLNNRVWEQIAQGATEEARLVQRALDTADIRRRRK</sequence>